<evidence type="ECO:0000313" key="1">
    <source>
        <dbReference type="EMBL" id="KAI0046194.1"/>
    </source>
</evidence>
<organism evidence="1 2">
    <name type="scientific">Auriscalpium vulgare</name>
    <dbReference type="NCBI Taxonomy" id="40419"/>
    <lineage>
        <taxon>Eukaryota</taxon>
        <taxon>Fungi</taxon>
        <taxon>Dikarya</taxon>
        <taxon>Basidiomycota</taxon>
        <taxon>Agaricomycotina</taxon>
        <taxon>Agaricomycetes</taxon>
        <taxon>Russulales</taxon>
        <taxon>Auriscalpiaceae</taxon>
        <taxon>Auriscalpium</taxon>
    </lineage>
</organism>
<keyword evidence="2" id="KW-1185">Reference proteome</keyword>
<dbReference type="EMBL" id="MU275932">
    <property type="protein sequence ID" value="KAI0046194.1"/>
    <property type="molecule type" value="Genomic_DNA"/>
</dbReference>
<comment type="caution">
    <text evidence="1">The sequence shown here is derived from an EMBL/GenBank/DDBJ whole genome shotgun (WGS) entry which is preliminary data.</text>
</comment>
<name>A0ACB8RPK5_9AGAM</name>
<reference evidence="1" key="1">
    <citation type="submission" date="2021-02" db="EMBL/GenBank/DDBJ databases">
        <authorList>
            <consortium name="DOE Joint Genome Institute"/>
            <person name="Ahrendt S."/>
            <person name="Looney B.P."/>
            <person name="Miyauchi S."/>
            <person name="Morin E."/>
            <person name="Drula E."/>
            <person name="Courty P.E."/>
            <person name="Chicoki N."/>
            <person name="Fauchery L."/>
            <person name="Kohler A."/>
            <person name="Kuo A."/>
            <person name="Labutti K."/>
            <person name="Pangilinan J."/>
            <person name="Lipzen A."/>
            <person name="Riley R."/>
            <person name="Andreopoulos W."/>
            <person name="He G."/>
            <person name="Johnson J."/>
            <person name="Barry K.W."/>
            <person name="Grigoriev I.V."/>
            <person name="Nagy L."/>
            <person name="Hibbett D."/>
            <person name="Henrissat B."/>
            <person name="Matheny P.B."/>
            <person name="Labbe J."/>
            <person name="Martin F."/>
        </authorList>
    </citation>
    <scope>NUCLEOTIDE SEQUENCE</scope>
    <source>
        <strain evidence="1">FP105234-sp</strain>
    </source>
</reference>
<gene>
    <name evidence="1" type="ORF">FA95DRAFT_1573323</name>
</gene>
<protein>
    <submittedName>
        <fullName evidence="1">Uncharacterized protein</fullName>
    </submittedName>
</protein>
<proteinExistence type="predicted"/>
<dbReference type="Proteomes" id="UP000814033">
    <property type="component" value="Unassembled WGS sequence"/>
</dbReference>
<sequence length="236" mass="26015">MSFFRANLMLIAVLCHQAAMFEPRRASSRERERAKSNLPSLFERTLQPIVAANRLFVGVLLSLETAASYAAATPFSAFSKRIFSILPRSIPEPCTPPLFLMAILAIVLGSILRVLSFRAMKGLFTYEVSLAARHKLVTSGPYAIVRHPGYTAMLLVQFSLPLLCLSPGSGSWWWGAGVAHTSLGHAVVGTWAALLGHVTLAVCRAFVEDALLHKMFGTEWEAYARSVRYRYIPGVF</sequence>
<reference evidence="1" key="2">
    <citation type="journal article" date="2022" name="New Phytol.">
        <title>Evolutionary transition to the ectomycorrhizal habit in the genomes of a hyperdiverse lineage of mushroom-forming fungi.</title>
        <authorList>
            <person name="Looney B."/>
            <person name="Miyauchi S."/>
            <person name="Morin E."/>
            <person name="Drula E."/>
            <person name="Courty P.E."/>
            <person name="Kohler A."/>
            <person name="Kuo A."/>
            <person name="LaButti K."/>
            <person name="Pangilinan J."/>
            <person name="Lipzen A."/>
            <person name="Riley R."/>
            <person name="Andreopoulos W."/>
            <person name="He G."/>
            <person name="Johnson J."/>
            <person name="Nolan M."/>
            <person name="Tritt A."/>
            <person name="Barry K.W."/>
            <person name="Grigoriev I.V."/>
            <person name="Nagy L.G."/>
            <person name="Hibbett D."/>
            <person name="Henrissat B."/>
            <person name="Matheny P.B."/>
            <person name="Labbe J."/>
            <person name="Martin F.M."/>
        </authorList>
    </citation>
    <scope>NUCLEOTIDE SEQUENCE</scope>
    <source>
        <strain evidence="1">FP105234-sp</strain>
    </source>
</reference>
<evidence type="ECO:0000313" key="2">
    <source>
        <dbReference type="Proteomes" id="UP000814033"/>
    </source>
</evidence>
<accession>A0ACB8RPK5</accession>